<dbReference type="SMART" id="SM00674">
    <property type="entry name" value="CENPB"/>
    <property type="match status" value="1"/>
</dbReference>
<reference evidence="6" key="1">
    <citation type="submission" date="2025-08" db="UniProtKB">
        <authorList>
            <consortium name="RefSeq"/>
        </authorList>
    </citation>
    <scope>IDENTIFICATION</scope>
    <source>
        <tissue evidence="6">Whole body</tissue>
    </source>
</reference>
<dbReference type="AlphaFoldDB" id="A0A8B8GQ30"/>
<evidence type="ECO:0000256" key="1">
    <source>
        <dbReference type="ARBA" id="ARBA00004123"/>
    </source>
</evidence>
<protein>
    <submittedName>
        <fullName evidence="6">Tigger transposable element-derived protein 7-like</fullName>
    </submittedName>
</protein>
<keyword evidence="3" id="KW-0539">Nucleus</keyword>
<dbReference type="InterPro" id="IPR009057">
    <property type="entry name" value="Homeodomain-like_sf"/>
</dbReference>
<dbReference type="Gene3D" id="1.10.10.60">
    <property type="entry name" value="Homeodomain-like"/>
    <property type="match status" value="1"/>
</dbReference>
<feature type="domain" description="HTH CENPB-type" evidence="4">
    <location>
        <begin position="68"/>
        <end position="139"/>
    </location>
</feature>
<keyword evidence="5" id="KW-1185">Reference proteome</keyword>
<dbReference type="Pfam" id="PF04218">
    <property type="entry name" value="CENP-B_N"/>
    <property type="match status" value="1"/>
</dbReference>
<evidence type="ECO:0000259" key="4">
    <source>
        <dbReference type="PROSITE" id="PS51253"/>
    </source>
</evidence>
<organism evidence="5 6">
    <name type="scientific">Sipha flava</name>
    <name type="common">yellow sugarcane aphid</name>
    <dbReference type="NCBI Taxonomy" id="143950"/>
    <lineage>
        <taxon>Eukaryota</taxon>
        <taxon>Metazoa</taxon>
        <taxon>Ecdysozoa</taxon>
        <taxon>Arthropoda</taxon>
        <taxon>Hexapoda</taxon>
        <taxon>Insecta</taxon>
        <taxon>Pterygota</taxon>
        <taxon>Neoptera</taxon>
        <taxon>Paraneoptera</taxon>
        <taxon>Hemiptera</taxon>
        <taxon>Sternorrhyncha</taxon>
        <taxon>Aphidomorpha</taxon>
        <taxon>Aphidoidea</taxon>
        <taxon>Aphididae</taxon>
        <taxon>Sipha</taxon>
    </lineage>
</organism>
<dbReference type="InterPro" id="IPR007889">
    <property type="entry name" value="HTH_Psq"/>
</dbReference>
<dbReference type="InterPro" id="IPR050863">
    <property type="entry name" value="CenT-Element_Derived"/>
</dbReference>
<dbReference type="SUPFAM" id="SSF46689">
    <property type="entry name" value="Homeodomain-like"/>
    <property type="match status" value="2"/>
</dbReference>
<dbReference type="GeneID" id="112693510"/>
<comment type="subcellular location">
    <subcellularLocation>
        <location evidence="1">Nucleus</location>
    </subcellularLocation>
</comment>
<dbReference type="GO" id="GO:0003677">
    <property type="term" value="F:DNA binding"/>
    <property type="evidence" value="ECO:0007669"/>
    <property type="project" value="UniProtKB-KW"/>
</dbReference>
<evidence type="ECO:0000256" key="3">
    <source>
        <dbReference type="ARBA" id="ARBA00023242"/>
    </source>
</evidence>
<dbReference type="PANTHER" id="PTHR19303:SF73">
    <property type="entry name" value="PROTEIN PDC2"/>
    <property type="match status" value="1"/>
</dbReference>
<evidence type="ECO:0000313" key="5">
    <source>
        <dbReference type="Proteomes" id="UP000694846"/>
    </source>
</evidence>
<keyword evidence="2" id="KW-0238">DNA-binding</keyword>
<dbReference type="GO" id="GO:0005634">
    <property type="term" value="C:nucleus"/>
    <property type="evidence" value="ECO:0007669"/>
    <property type="project" value="UniProtKB-SubCell"/>
</dbReference>
<accession>A0A8B8GQ30</accession>
<dbReference type="RefSeq" id="XP_025424407.1">
    <property type="nucleotide sequence ID" value="XM_025568622.1"/>
</dbReference>
<evidence type="ECO:0000313" key="6">
    <source>
        <dbReference type="RefSeq" id="XP_025424407.1"/>
    </source>
</evidence>
<gene>
    <name evidence="6" type="primary">LOC112693510</name>
</gene>
<proteinExistence type="predicted"/>
<evidence type="ECO:0000256" key="2">
    <source>
        <dbReference type="ARBA" id="ARBA00023125"/>
    </source>
</evidence>
<dbReference type="Pfam" id="PF03221">
    <property type="entry name" value="HTH_Tnp_Tc5"/>
    <property type="match status" value="1"/>
</dbReference>
<dbReference type="InterPro" id="IPR006600">
    <property type="entry name" value="HTH_CenpB_DNA-bd_dom"/>
</dbReference>
<name>A0A8B8GQ30_9HEMI</name>
<dbReference type="PROSITE" id="PS51253">
    <property type="entry name" value="HTH_CENPB"/>
    <property type="match status" value="1"/>
</dbReference>
<dbReference type="OrthoDB" id="6610663at2759"/>
<dbReference type="Proteomes" id="UP000694846">
    <property type="component" value="Unplaced"/>
</dbReference>
<sequence>MTKICLSLNEKIKVIEESEKGNSVKSLMNTFKCRKTQIYNIIKNKIKIREEWLKGKSYSLILLGNGKSKRSLKKTVNDEINKAVWNWFVKARSKNIPISGPMLQEKSKDIAIKLGNTDLKGSNGWLECFRKRHNISWNQVCGESNDVNVDEVNKWKSKIALFLQKH</sequence>
<dbReference type="PANTHER" id="PTHR19303">
    <property type="entry name" value="TRANSPOSON"/>
    <property type="match status" value="1"/>
</dbReference>